<dbReference type="AlphaFoldDB" id="A0A222GB60"/>
<name>A0A222GB60_9GAMM</name>
<dbReference type="GO" id="GO:0005886">
    <property type="term" value="C:plasma membrane"/>
    <property type="evidence" value="ECO:0007669"/>
    <property type="project" value="TreeGrafter"/>
</dbReference>
<accession>A0A222GB60</accession>
<proteinExistence type="predicted"/>
<dbReference type="Gene3D" id="3.30.70.270">
    <property type="match status" value="1"/>
</dbReference>
<dbReference type="SUPFAM" id="SSF55073">
    <property type="entry name" value="Nucleotide cyclase"/>
    <property type="match status" value="1"/>
</dbReference>
<dbReference type="GO" id="GO:0052621">
    <property type="term" value="F:diguanylate cyclase activity"/>
    <property type="evidence" value="ECO:0007669"/>
    <property type="project" value="UniProtKB-EC"/>
</dbReference>
<dbReference type="InterPro" id="IPR050469">
    <property type="entry name" value="Diguanylate_Cyclase"/>
</dbReference>
<comment type="cofactor">
    <cofactor evidence="1">
        <name>Mg(2+)</name>
        <dbReference type="ChEBI" id="CHEBI:18420"/>
    </cofactor>
</comment>
<dbReference type="NCBIfam" id="TIGR00254">
    <property type="entry name" value="GGDEF"/>
    <property type="match status" value="1"/>
</dbReference>
<dbReference type="OrthoDB" id="9812260at2"/>
<evidence type="ECO:0000313" key="5">
    <source>
        <dbReference type="Proteomes" id="UP000202259"/>
    </source>
</evidence>
<dbReference type="KEGG" id="cber:B5D82_15800"/>
<protein>
    <recommendedName>
        <fullName evidence="2">diguanylate cyclase</fullName>
        <ecNumber evidence="2">2.7.7.65</ecNumber>
    </recommendedName>
</protein>
<gene>
    <name evidence="4" type="ORF">B5D82_15800</name>
</gene>
<dbReference type="InterPro" id="IPR029787">
    <property type="entry name" value="Nucleotide_cyclase"/>
</dbReference>
<evidence type="ECO:0000313" key="4">
    <source>
        <dbReference type="EMBL" id="ASP49097.1"/>
    </source>
</evidence>
<dbReference type="CDD" id="cd01949">
    <property type="entry name" value="GGDEF"/>
    <property type="match status" value="1"/>
</dbReference>
<dbReference type="PANTHER" id="PTHR45138:SF6">
    <property type="entry name" value="DIGUANYLATE CYCLASE DGCN"/>
    <property type="match status" value="1"/>
</dbReference>
<sequence length="298" mass="33840">MRTVNVVNHPNSKFNAFTLFQHSEQQSQRNLALLEQLQTTLDVKQLIDIFAIEVAKYLDFTGLYFKHVDISATARGSRQAKSERQFELKLNGQFFGMITYAVNMPISMGNYKVLTELHELLLNPLKNAVQYHQAMQLAMQDSLTQLGNRRSFDEQIKRTMAQANRRHTRVGLILSDLNKFKAINDTFGHNIGDNVLVQFAKALRQSVRDTDCVFRFGGDEFAIIVADATEQALSVIEHRIYHAMSQDALLAKHNVTSSLGLAFMNRADNATSFFKRADKALYSQKMTMPQKLSIVSQS</sequence>
<dbReference type="GO" id="GO:0043709">
    <property type="term" value="P:cell adhesion involved in single-species biofilm formation"/>
    <property type="evidence" value="ECO:0007669"/>
    <property type="project" value="TreeGrafter"/>
</dbReference>
<dbReference type="InterPro" id="IPR000160">
    <property type="entry name" value="GGDEF_dom"/>
</dbReference>
<evidence type="ECO:0000259" key="3">
    <source>
        <dbReference type="PROSITE" id="PS50887"/>
    </source>
</evidence>
<dbReference type="RefSeq" id="WP_081152869.1">
    <property type="nucleotide sequence ID" value="NZ_CP020465.1"/>
</dbReference>
<dbReference type="Pfam" id="PF00990">
    <property type="entry name" value="GGDEF"/>
    <property type="match status" value="1"/>
</dbReference>
<evidence type="ECO:0000256" key="1">
    <source>
        <dbReference type="ARBA" id="ARBA00001946"/>
    </source>
</evidence>
<dbReference type="FunFam" id="3.30.70.270:FF:000001">
    <property type="entry name" value="Diguanylate cyclase domain protein"/>
    <property type="match status" value="1"/>
</dbReference>
<dbReference type="EMBL" id="CP020465">
    <property type="protein sequence ID" value="ASP49097.1"/>
    <property type="molecule type" value="Genomic_DNA"/>
</dbReference>
<dbReference type="PROSITE" id="PS50887">
    <property type="entry name" value="GGDEF"/>
    <property type="match status" value="1"/>
</dbReference>
<feature type="domain" description="GGDEF" evidence="3">
    <location>
        <begin position="168"/>
        <end position="297"/>
    </location>
</feature>
<evidence type="ECO:0000256" key="2">
    <source>
        <dbReference type="ARBA" id="ARBA00012528"/>
    </source>
</evidence>
<reference evidence="4 5" key="1">
    <citation type="submission" date="2017-08" db="EMBL/GenBank/DDBJ databases">
        <title>Complete genome of Colwellia sp. NB097-1, a psychrophile bacterium ioslated from Bering Sea.</title>
        <authorList>
            <person name="Chen X."/>
        </authorList>
    </citation>
    <scope>NUCLEOTIDE SEQUENCE [LARGE SCALE GENOMIC DNA]</scope>
    <source>
        <strain evidence="4 5">NB097-1</strain>
    </source>
</reference>
<dbReference type="PANTHER" id="PTHR45138">
    <property type="entry name" value="REGULATORY COMPONENTS OF SENSORY TRANSDUCTION SYSTEM"/>
    <property type="match status" value="1"/>
</dbReference>
<dbReference type="SMART" id="SM00267">
    <property type="entry name" value="GGDEF"/>
    <property type="match status" value="1"/>
</dbReference>
<dbReference type="EC" id="2.7.7.65" evidence="2"/>
<dbReference type="InterPro" id="IPR043128">
    <property type="entry name" value="Rev_trsase/Diguanyl_cyclase"/>
</dbReference>
<dbReference type="Proteomes" id="UP000202259">
    <property type="component" value="Chromosome"/>
</dbReference>
<keyword evidence="5" id="KW-1185">Reference proteome</keyword>
<organism evidence="4 5">
    <name type="scientific">Cognaticolwellia beringensis</name>
    <dbReference type="NCBI Taxonomy" id="1967665"/>
    <lineage>
        <taxon>Bacteria</taxon>
        <taxon>Pseudomonadati</taxon>
        <taxon>Pseudomonadota</taxon>
        <taxon>Gammaproteobacteria</taxon>
        <taxon>Alteromonadales</taxon>
        <taxon>Colwelliaceae</taxon>
        <taxon>Cognaticolwellia</taxon>
    </lineage>
</organism>
<dbReference type="GO" id="GO:1902201">
    <property type="term" value="P:negative regulation of bacterial-type flagellum-dependent cell motility"/>
    <property type="evidence" value="ECO:0007669"/>
    <property type="project" value="TreeGrafter"/>
</dbReference>